<evidence type="ECO:0000313" key="3">
    <source>
        <dbReference type="Proteomes" id="UP000282076"/>
    </source>
</evidence>
<proteinExistence type="predicted"/>
<protein>
    <recommendedName>
        <fullName evidence="4">YdeI/OmpD-associated family protein</fullName>
    </recommendedName>
</protein>
<dbReference type="EMBL" id="RBZM01000005">
    <property type="protein sequence ID" value="RKP54282.1"/>
    <property type="molecule type" value="Genomic_DNA"/>
</dbReference>
<gene>
    <name evidence="2" type="ORF">D7Z26_13020</name>
</gene>
<organism evidence="2 3">
    <name type="scientific">Cohnella endophytica</name>
    <dbReference type="NCBI Taxonomy" id="2419778"/>
    <lineage>
        <taxon>Bacteria</taxon>
        <taxon>Bacillati</taxon>
        <taxon>Bacillota</taxon>
        <taxon>Bacilli</taxon>
        <taxon>Bacillales</taxon>
        <taxon>Paenibacillaceae</taxon>
        <taxon>Cohnella</taxon>
    </lineage>
</organism>
<evidence type="ECO:0000256" key="1">
    <source>
        <dbReference type="SAM" id="MobiDB-lite"/>
    </source>
</evidence>
<name>A0A494Y1R3_9BACL</name>
<feature type="region of interest" description="Disordered" evidence="1">
    <location>
        <begin position="125"/>
        <end position="147"/>
    </location>
</feature>
<evidence type="ECO:0008006" key="4">
    <source>
        <dbReference type="Google" id="ProtNLM"/>
    </source>
</evidence>
<accession>A0A494Y1R3</accession>
<keyword evidence="3" id="KW-1185">Reference proteome</keyword>
<comment type="caution">
    <text evidence="2">The sequence shown here is derived from an EMBL/GenBank/DDBJ whole genome shotgun (WGS) entry which is preliminary data.</text>
</comment>
<dbReference type="OrthoDB" id="9800461at2"/>
<dbReference type="RefSeq" id="WP_120977388.1">
    <property type="nucleotide sequence ID" value="NZ_RBZM01000005.1"/>
</dbReference>
<evidence type="ECO:0000313" key="2">
    <source>
        <dbReference type="EMBL" id="RKP54282.1"/>
    </source>
</evidence>
<dbReference type="Pfam" id="PF13376">
    <property type="entry name" value="OmdA"/>
    <property type="match status" value="1"/>
</dbReference>
<sequence length="216" mass="23661">MNEALVKKLRLPSEGKIAVFNAPEGFLEQIGLDSEQAVPMESDFGTYVYVQLFAANVADVDRLAPNALRAVHPAGIVWLCYPKGTSKIKTDLNRDSGWSTVLAAGWEGVSLVSVDDTWSAMRFRPVGAAGPRPRSSPDERKSANKVPAVPLETPADLRAALAEHPAAAAFFEGLAPSHRKEYIVWIIEAKREETRSSRILKAIEKLDGRLKRPSDK</sequence>
<reference evidence="2 3" key="1">
    <citation type="submission" date="2018-10" db="EMBL/GenBank/DDBJ databases">
        <title>Cohnella sp. M2MS4P-1, whole genome shotgun sequence.</title>
        <authorList>
            <person name="Tuo L."/>
        </authorList>
    </citation>
    <scope>NUCLEOTIDE SEQUENCE [LARGE SCALE GENOMIC DNA]</scope>
    <source>
        <strain evidence="2 3">M2MS4P-1</strain>
    </source>
</reference>
<dbReference type="Proteomes" id="UP000282076">
    <property type="component" value="Unassembled WGS sequence"/>
</dbReference>
<dbReference type="AlphaFoldDB" id="A0A494Y1R3"/>